<dbReference type="PANTHER" id="PTHR31528">
    <property type="entry name" value="4-AMINO-5-HYDROXYMETHYL-2-METHYLPYRIMIDINE PHOSPHATE SYNTHASE THI11-RELATED"/>
    <property type="match status" value="1"/>
</dbReference>
<dbReference type="Gene3D" id="3.40.190.10">
    <property type="entry name" value="Periplasmic binding protein-like II"/>
    <property type="match status" value="2"/>
</dbReference>
<feature type="chain" id="PRO_5039205202" evidence="1">
    <location>
        <begin position="26"/>
        <end position="346"/>
    </location>
</feature>
<dbReference type="RefSeq" id="WP_196825024.1">
    <property type="nucleotide sequence ID" value="NZ_CP046980.1"/>
</dbReference>
<comment type="caution">
    <text evidence="3">The sequence shown here is derived from an EMBL/GenBank/DDBJ whole genome shotgun (WGS) entry which is preliminary data.</text>
</comment>
<protein>
    <submittedName>
        <fullName evidence="3">ABC-type nitrate/sulfonate/bicarbonate transport system substrate-binding protein</fullName>
    </submittedName>
</protein>
<name>A0A931GWJ9_9CORY</name>
<evidence type="ECO:0000313" key="3">
    <source>
        <dbReference type="EMBL" id="MBG6122671.1"/>
    </source>
</evidence>
<dbReference type="AlphaFoldDB" id="A0A931GWJ9"/>
<feature type="signal peptide" evidence="1">
    <location>
        <begin position="1"/>
        <end position="25"/>
    </location>
</feature>
<organism evidence="3 4">
    <name type="scientific">Corynebacterium aquatimens</name>
    <dbReference type="NCBI Taxonomy" id="1190508"/>
    <lineage>
        <taxon>Bacteria</taxon>
        <taxon>Bacillati</taxon>
        <taxon>Actinomycetota</taxon>
        <taxon>Actinomycetes</taxon>
        <taxon>Mycobacteriales</taxon>
        <taxon>Corynebacteriaceae</taxon>
        <taxon>Corynebacterium</taxon>
    </lineage>
</organism>
<dbReference type="Proteomes" id="UP000658613">
    <property type="component" value="Unassembled WGS sequence"/>
</dbReference>
<dbReference type="InterPro" id="IPR015168">
    <property type="entry name" value="SsuA/THI5"/>
</dbReference>
<dbReference type="PROSITE" id="PS51257">
    <property type="entry name" value="PROKAR_LIPOPROTEIN"/>
    <property type="match status" value="1"/>
</dbReference>
<reference evidence="3" key="1">
    <citation type="submission" date="2020-11" db="EMBL/GenBank/DDBJ databases">
        <title>Sequencing the genomes of 1000 actinobacteria strains.</title>
        <authorList>
            <person name="Klenk H.-P."/>
        </authorList>
    </citation>
    <scope>NUCLEOTIDE SEQUENCE</scope>
    <source>
        <strain evidence="3">DSM 45632</strain>
    </source>
</reference>
<dbReference type="EMBL" id="JADOUE010000001">
    <property type="protein sequence ID" value="MBG6122671.1"/>
    <property type="molecule type" value="Genomic_DNA"/>
</dbReference>
<gene>
    <name evidence="3" type="ORF">IW254_001640</name>
</gene>
<evidence type="ECO:0000259" key="2">
    <source>
        <dbReference type="Pfam" id="PF09084"/>
    </source>
</evidence>
<proteinExistence type="predicted"/>
<keyword evidence="4" id="KW-1185">Reference proteome</keyword>
<evidence type="ECO:0000313" key="4">
    <source>
        <dbReference type="Proteomes" id="UP000658613"/>
    </source>
</evidence>
<dbReference type="PANTHER" id="PTHR31528:SF3">
    <property type="entry name" value="THIAMINE BIOSYNTHESIS PROTEIN HI_0357-RELATED"/>
    <property type="match status" value="1"/>
</dbReference>
<evidence type="ECO:0000256" key="1">
    <source>
        <dbReference type="SAM" id="SignalP"/>
    </source>
</evidence>
<sequence>MTHTRSRVSQFFAMVMALLTVAALATTLAACSDGGAGEGEKILFAPDWTPNTNQTGLFVAKAKGFFEDTGIDVEILPYNEAGTDVLVDSGQATFGMGTQDRLTIAKSAGADIKSVMAVEQHWATEIAVLADRADIKSPKDLDGKTFGGFGEPADEAILKGVIQAAGGKGEFDSVVLNTNAYEALYNKEVDFTIPYVAWESIEAKKRGIDLKGWRYTDFGFPDNYQIIIFGNQDWMAQHPEETTKFVQAVQRGYQYAIDNPEDAAKILQEENPELLTDLDLLIESQKTLSGEFMRDADGKFGRQTEKQWADLGAFLYDNNLLVDRDGKPLANQPEWKNFFTNEYLAD</sequence>
<dbReference type="Pfam" id="PF09084">
    <property type="entry name" value="NMT1"/>
    <property type="match status" value="1"/>
</dbReference>
<dbReference type="InterPro" id="IPR027939">
    <property type="entry name" value="NMT1/THI5"/>
</dbReference>
<dbReference type="GO" id="GO:0009228">
    <property type="term" value="P:thiamine biosynthetic process"/>
    <property type="evidence" value="ECO:0007669"/>
    <property type="project" value="InterPro"/>
</dbReference>
<dbReference type="SUPFAM" id="SSF53850">
    <property type="entry name" value="Periplasmic binding protein-like II"/>
    <property type="match status" value="1"/>
</dbReference>
<accession>A0A931GWJ9</accession>
<feature type="domain" description="SsuA/THI5-like" evidence="2">
    <location>
        <begin position="51"/>
        <end position="263"/>
    </location>
</feature>
<keyword evidence="1" id="KW-0732">Signal</keyword>